<evidence type="ECO:0000313" key="2">
    <source>
        <dbReference type="EMBL" id="KAF1727504.1"/>
    </source>
</evidence>
<dbReference type="Gene3D" id="1.10.150.690">
    <property type="entry name" value="DUF2063"/>
    <property type="match status" value="1"/>
</dbReference>
<dbReference type="RefSeq" id="WP_162336127.1">
    <property type="nucleotide sequence ID" value="NZ_JBHSRQ010000007.1"/>
</dbReference>
<comment type="caution">
    <text evidence="2">The sequence shown here is derived from an EMBL/GenBank/DDBJ whole genome shotgun (WGS) entry which is preliminary data.</text>
</comment>
<reference evidence="2 3" key="1">
    <citation type="submission" date="2017-10" db="EMBL/GenBank/DDBJ databases">
        <title>Whole genome sequencing of members of genus Pseudoxanthomonas.</title>
        <authorList>
            <person name="Kumar S."/>
            <person name="Bansal K."/>
            <person name="Kaur A."/>
            <person name="Patil P."/>
            <person name="Sharma S."/>
            <person name="Patil P.B."/>
        </authorList>
    </citation>
    <scope>NUCLEOTIDE SEQUENCE [LARGE SCALE GENOMIC DNA]</scope>
    <source>
        <strain evidence="2 3">DSM 17109</strain>
    </source>
</reference>
<proteinExistence type="predicted"/>
<accession>A0ABQ6ZMA7</accession>
<sequence length="256" mass="28145">MTATMPLAGTQRAFAAWLLHRHAGTAPDIVAACDGERAIRLDLYADGYRWRLVDVLRHDYPVLRASLGQDRFDALAEAYLHAHPSRYPSVRHVGTGFARWLATRTPEAPALADLARLEWAQGEVFDAAEADTADIGAMATLPADAWPALRFSVHPAVRRVHLRSNAAALLEVHAGGAVLPALRRQPLATWLLWRHAFDVHWRRLPRDEAAALAAVARGVPFADWCTRLPGPTPALRAAGLLKRWLTDGLLTGLRIP</sequence>
<name>A0ABQ6ZMA7_9GAMM</name>
<dbReference type="Proteomes" id="UP000781710">
    <property type="component" value="Unassembled WGS sequence"/>
</dbReference>
<protein>
    <recommendedName>
        <fullName evidence="1">Putative DNA-binding domain-containing protein</fullName>
    </recommendedName>
</protein>
<feature type="domain" description="Putative DNA-binding" evidence="1">
    <location>
        <begin position="10"/>
        <end position="101"/>
    </location>
</feature>
<dbReference type="Pfam" id="PF09836">
    <property type="entry name" value="DUF2063"/>
    <property type="match status" value="1"/>
</dbReference>
<evidence type="ECO:0000313" key="3">
    <source>
        <dbReference type="Proteomes" id="UP000781710"/>
    </source>
</evidence>
<dbReference type="InterPro" id="IPR018640">
    <property type="entry name" value="DUF2063"/>
</dbReference>
<dbReference type="EMBL" id="PDWW01000001">
    <property type="protein sequence ID" value="KAF1727504.1"/>
    <property type="molecule type" value="Genomic_DNA"/>
</dbReference>
<dbReference type="InterPro" id="IPR044922">
    <property type="entry name" value="DUF2063_N_sf"/>
</dbReference>
<organism evidence="2 3">
    <name type="scientific">Pseudoxanthomonas japonensis</name>
    <dbReference type="NCBI Taxonomy" id="69284"/>
    <lineage>
        <taxon>Bacteria</taxon>
        <taxon>Pseudomonadati</taxon>
        <taxon>Pseudomonadota</taxon>
        <taxon>Gammaproteobacteria</taxon>
        <taxon>Lysobacterales</taxon>
        <taxon>Lysobacteraceae</taxon>
        <taxon>Pseudoxanthomonas</taxon>
    </lineage>
</organism>
<gene>
    <name evidence="2" type="ORF">CSC78_01435</name>
</gene>
<keyword evidence="3" id="KW-1185">Reference proteome</keyword>
<evidence type="ECO:0000259" key="1">
    <source>
        <dbReference type="Pfam" id="PF09836"/>
    </source>
</evidence>